<evidence type="ECO:0000313" key="1">
    <source>
        <dbReference type="EMBL" id="MWV42669.1"/>
    </source>
</evidence>
<gene>
    <name evidence="1" type="ORF">GRF59_03430</name>
</gene>
<protein>
    <submittedName>
        <fullName evidence="1">Uncharacterized protein</fullName>
    </submittedName>
</protein>
<keyword evidence="2" id="KW-1185">Reference proteome</keyword>
<dbReference type="EMBL" id="WUBI01000001">
    <property type="protein sequence ID" value="MWV42669.1"/>
    <property type="molecule type" value="Genomic_DNA"/>
</dbReference>
<dbReference type="Proteomes" id="UP000460318">
    <property type="component" value="Unassembled WGS sequence"/>
</dbReference>
<dbReference type="AlphaFoldDB" id="A0A7X3IEY8"/>
<sequence length="48" mass="5148">MHSARTSFIKLYGSGSMMSQGGDPGVRILEEDEIREAGHSFDKGFAGS</sequence>
<comment type="caution">
    <text evidence="1">The sequence shown here is derived from an EMBL/GenBank/DDBJ whole genome shotgun (WGS) entry which is preliminary data.</text>
</comment>
<name>A0A7X3IEY8_9BACL</name>
<organism evidence="1 2">
    <name type="scientific">Paenibacillus dendrobii</name>
    <dbReference type="NCBI Taxonomy" id="2691084"/>
    <lineage>
        <taxon>Bacteria</taxon>
        <taxon>Bacillati</taxon>
        <taxon>Bacillota</taxon>
        <taxon>Bacilli</taxon>
        <taxon>Bacillales</taxon>
        <taxon>Paenibacillaceae</taxon>
        <taxon>Paenibacillus</taxon>
    </lineage>
</organism>
<reference evidence="1 2" key="1">
    <citation type="submission" date="2019-12" db="EMBL/GenBank/DDBJ databases">
        <title>Paenibacillus sp. nov., an endophytic bacterium isolated from the stem of Dendrobium.</title>
        <authorList>
            <person name="Zhao R."/>
        </authorList>
    </citation>
    <scope>NUCLEOTIDE SEQUENCE [LARGE SCALE GENOMIC DNA]</scope>
    <source>
        <strain evidence="1 2">HJL G12</strain>
    </source>
</reference>
<accession>A0A7X3IEY8</accession>
<proteinExistence type="predicted"/>
<evidence type="ECO:0000313" key="2">
    <source>
        <dbReference type="Proteomes" id="UP000460318"/>
    </source>
</evidence>